<name>E4XCT3_OIKDI</name>
<protein>
    <submittedName>
        <fullName evidence="1">Uncharacterized protein</fullName>
    </submittedName>
</protein>
<evidence type="ECO:0000313" key="1">
    <source>
        <dbReference type="EMBL" id="CBY09408.1"/>
    </source>
</evidence>
<dbReference type="Proteomes" id="UP000001307">
    <property type="component" value="Unassembled WGS sequence"/>
</dbReference>
<proteinExistence type="predicted"/>
<dbReference type="AlphaFoldDB" id="E4XCT3"/>
<dbReference type="InParanoid" id="E4XCT3"/>
<dbReference type="EMBL" id="FN653037">
    <property type="protein sequence ID" value="CBY09408.1"/>
    <property type="molecule type" value="Genomic_DNA"/>
</dbReference>
<evidence type="ECO:0000313" key="2">
    <source>
        <dbReference type="Proteomes" id="UP000001307"/>
    </source>
</evidence>
<keyword evidence="2" id="KW-1185">Reference proteome</keyword>
<sequence>MKRNLQPFERFSRFHDQFCQHLSTSFNKFKNTPFQQKTAAQRLLILFFFSNGHAISRSNLSLRVTTTRHAPTGSATPTRDTTVASFLALVSKLEEK</sequence>
<gene>
    <name evidence="1" type="ORF">GSOID_T00007964001</name>
</gene>
<reference evidence="1 2" key="1">
    <citation type="journal article" date="2010" name="Science">
        <title>Plasticity of animal genome architecture unmasked by rapid evolution of a pelagic tunicate.</title>
        <authorList>
            <person name="Denoeud F."/>
            <person name="Henriet S."/>
            <person name="Mungpakdee S."/>
            <person name="Aury J.M."/>
            <person name="Da Silva C."/>
            <person name="Brinkmann H."/>
            <person name="Mikhaleva J."/>
            <person name="Olsen L.C."/>
            <person name="Jubin C."/>
            <person name="Canestro C."/>
            <person name="Bouquet J.M."/>
            <person name="Danks G."/>
            <person name="Poulain J."/>
            <person name="Campsteijn C."/>
            <person name="Adamski M."/>
            <person name="Cross I."/>
            <person name="Yadetie F."/>
            <person name="Muffato M."/>
            <person name="Louis A."/>
            <person name="Butcher S."/>
            <person name="Tsagkogeorga G."/>
            <person name="Konrad A."/>
            <person name="Singh S."/>
            <person name="Jensen M.F."/>
            <person name="Cong E.H."/>
            <person name="Eikeseth-Otteraa H."/>
            <person name="Noel B."/>
            <person name="Anthouard V."/>
            <person name="Porcel B.M."/>
            <person name="Kachouri-Lafond R."/>
            <person name="Nishino A."/>
            <person name="Ugolini M."/>
            <person name="Chourrout P."/>
            <person name="Nishida H."/>
            <person name="Aasland R."/>
            <person name="Huzurbazar S."/>
            <person name="Westhof E."/>
            <person name="Delsuc F."/>
            <person name="Lehrach H."/>
            <person name="Reinhardt R."/>
            <person name="Weissenbach J."/>
            <person name="Roy S.W."/>
            <person name="Artiguenave F."/>
            <person name="Postlethwait J.H."/>
            <person name="Manak J.R."/>
            <person name="Thompson E.M."/>
            <person name="Jaillon O."/>
            <person name="Du Pasquier L."/>
            <person name="Boudinot P."/>
            <person name="Liberles D.A."/>
            <person name="Volff J.N."/>
            <person name="Philippe H."/>
            <person name="Lenhard B."/>
            <person name="Roest Crollius H."/>
            <person name="Wincker P."/>
            <person name="Chourrout D."/>
        </authorList>
    </citation>
    <scope>NUCLEOTIDE SEQUENCE [LARGE SCALE GENOMIC DNA]</scope>
</reference>
<accession>E4XCT3</accession>
<organism evidence="1 2">
    <name type="scientific">Oikopleura dioica</name>
    <name type="common">Tunicate</name>
    <dbReference type="NCBI Taxonomy" id="34765"/>
    <lineage>
        <taxon>Eukaryota</taxon>
        <taxon>Metazoa</taxon>
        <taxon>Chordata</taxon>
        <taxon>Tunicata</taxon>
        <taxon>Appendicularia</taxon>
        <taxon>Copelata</taxon>
        <taxon>Oikopleuridae</taxon>
        <taxon>Oikopleura</taxon>
    </lineage>
</organism>